<evidence type="ECO:0000313" key="5">
    <source>
        <dbReference type="EMBL" id="RCV18741.1"/>
    </source>
</evidence>
<comment type="function">
    <text evidence="4">Metallothioneins have a high content of cysteine residues that bind various heavy metals.</text>
</comment>
<dbReference type="GO" id="GO:0046872">
    <property type="term" value="F:metal ion binding"/>
    <property type="evidence" value="ECO:0007669"/>
    <property type="project" value="UniProtKB-UniRule"/>
</dbReference>
<dbReference type="AlphaFoldDB" id="A0A368QLC3"/>
<dbReference type="EMBL" id="CM003530">
    <property type="protein sequence ID" value="RCV18741.1"/>
    <property type="molecule type" value="Genomic_DNA"/>
</dbReference>
<accession>A0A368QLC3</accession>
<comment type="similarity">
    <text evidence="1 4">Belongs to the metallothionein superfamily. Type 15 family.</text>
</comment>
<dbReference type="InterPro" id="IPR000347">
    <property type="entry name" value="Metalthion_15p"/>
</dbReference>
<sequence length="76" mass="7377">MSCCGGSCSCGSCGCGVMYLGFDENTSNTPGTMVLGVSAEKGRAGEVPEKATESGEAGYGYGCSCGSGCSCSPCSC</sequence>
<dbReference type="OrthoDB" id="10481772at2759"/>
<reference evidence="5" key="1">
    <citation type="journal article" date="2012" name="Nat. Biotechnol.">
        <title>Reference genome sequence of the model plant Setaria.</title>
        <authorList>
            <person name="Bennetzen J.L."/>
            <person name="Schmutz J."/>
            <person name="Wang H."/>
            <person name="Percifield R."/>
            <person name="Hawkins J."/>
            <person name="Pontaroli A.C."/>
            <person name="Estep M."/>
            <person name="Feng L."/>
            <person name="Vaughn J.N."/>
            <person name="Grimwood J."/>
            <person name="Jenkins J."/>
            <person name="Barry K."/>
            <person name="Lindquist E."/>
            <person name="Hellsten U."/>
            <person name="Deshpande S."/>
            <person name="Wang X."/>
            <person name="Wu X."/>
            <person name="Mitros T."/>
            <person name="Triplett J."/>
            <person name="Yang X."/>
            <person name="Ye C.Y."/>
            <person name="Mauro-Herrera M."/>
            <person name="Wang L."/>
            <person name="Li P."/>
            <person name="Sharma M."/>
            <person name="Sharma R."/>
            <person name="Ronald P.C."/>
            <person name="Panaud O."/>
            <person name="Kellogg E.A."/>
            <person name="Brutnell T.P."/>
            <person name="Doust A.N."/>
            <person name="Tuskan G.A."/>
            <person name="Rokhsar D."/>
            <person name="Devos K.M."/>
        </authorList>
    </citation>
    <scope>NUCLEOTIDE SEQUENCE [LARGE SCALE GENOMIC DNA]</scope>
    <source>
        <strain evidence="5">Yugu1</strain>
    </source>
</reference>
<evidence type="ECO:0000256" key="2">
    <source>
        <dbReference type="ARBA" id="ARBA00022723"/>
    </source>
</evidence>
<protein>
    <recommendedName>
        <fullName evidence="4">Metallothionein-like protein</fullName>
    </recommendedName>
</protein>
<dbReference type="Pfam" id="PF01439">
    <property type="entry name" value="Metallothio_2"/>
    <property type="match status" value="1"/>
</dbReference>
<proteinExistence type="inferred from homology"/>
<reference evidence="5" key="2">
    <citation type="submission" date="2015-07" db="EMBL/GenBank/DDBJ databases">
        <authorList>
            <person name="Noorani M."/>
        </authorList>
    </citation>
    <scope>NUCLEOTIDE SEQUENCE</scope>
    <source>
        <strain evidence="5">Yugu1</strain>
    </source>
</reference>
<keyword evidence="2 4" id="KW-0479">Metal-binding</keyword>
<evidence type="ECO:0000256" key="1">
    <source>
        <dbReference type="ARBA" id="ARBA00005802"/>
    </source>
</evidence>
<name>A0A368QLC3_SETIT</name>
<organism evidence="5">
    <name type="scientific">Setaria italica</name>
    <name type="common">Foxtail millet</name>
    <name type="synonym">Panicum italicum</name>
    <dbReference type="NCBI Taxonomy" id="4555"/>
    <lineage>
        <taxon>Eukaryota</taxon>
        <taxon>Viridiplantae</taxon>
        <taxon>Streptophyta</taxon>
        <taxon>Embryophyta</taxon>
        <taxon>Tracheophyta</taxon>
        <taxon>Spermatophyta</taxon>
        <taxon>Magnoliopsida</taxon>
        <taxon>Liliopsida</taxon>
        <taxon>Poales</taxon>
        <taxon>Poaceae</taxon>
        <taxon>PACMAD clade</taxon>
        <taxon>Panicoideae</taxon>
        <taxon>Panicodae</taxon>
        <taxon>Paniceae</taxon>
        <taxon>Cenchrinae</taxon>
        <taxon>Setaria</taxon>
    </lineage>
</organism>
<gene>
    <name evidence="5" type="ORF">SETIT_3G326900v2</name>
</gene>
<evidence type="ECO:0000256" key="3">
    <source>
        <dbReference type="ARBA" id="ARBA00022851"/>
    </source>
</evidence>
<keyword evidence="3 4" id="KW-0480">Metal-thiolate cluster</keyword>
<evidence type="ECO:0000256" key="4">
    <source>
        <dbReference type="RuleBase" id="RU369052"/>
    </source>
</evidence>